<comment type="function">
    <text evidence="10">Mediator of sterol homeostasis involved in sterol uptake, trafficking and distribution into membranes.</text>
</comment>
<dbReference type="OrthoDB" id="2192830at2759"/>
<evidence type="ECO:0000256" key="5">
    <source>
        <dbReference type="ARBA" id="ARBA00022824"/>
    </source>
</evidence>
<keyword evidence="8 10" id="KW-0443">Lipid metabolism</keyword>
<evidence type="ECO:0000256" key="8">
    <source>
        <dbReference type="ARBA" id="ARBA00023098"/>
    </source>
</evidence>
<dbReference type="GeneID" id="63788356"/>
<dbReference type="RefSeq" id="XP_040725475.1">
    <property type="nucleotide sequence ID" value="XM_040871757.1"/>
</dbReference>
<evidence type="ECO:0000313" key="12">
    <source>
        <dbReference type="Proteomes" id="UP000193685"/>
    </source>
</evidence>
<dbReference type="GO" id="GO:0032541">
    <property type="term" value="C:cortical endoplasmic reticulum"/>
    <property type="evidence" value="ECO:0007669"/>
    <property type="project" value="TreeGrafter"/>
</dbReference>
<dbReference type="EMBL" id="MCFI01000009">
    <property type="protein sequence ID" value="ORY82604.1"/>
    <property type="molecule type" value="Genomic_DNA"/>
</dbReference>
<feature type="transmembrane region" description="Helical" evidence="10">
    <location>
        <begin position="194"/>
        <end position="225"/>
    </location>
</feature>
<evidence type="ECO:0000256" key="1">
    <source>
        <dbReference type="ARBA" id="ARBA00004477"/>
    </source>
</evidence>
<dbReference type="GO" id="GO:0016125">
    <property type="term" value="P:sterol metabolic process"/>
    <property type="evidence" value="ECO:0007669"/>
    <property type="project" value="UniProtKB-UniRule"/>
</dbReference>
<dbReference type="PANTHER" id="PTHR14467:SF0">
    <property type="entry name" value="PROTEIN ARV1"/>
    <property type="match status" value="1"/>
</dbReference>
<keyword evidence="3 10" id="KW-0813">Transport</keyword>
<keyword evidence="4 10" id="KW-0812">Transmembrane</keyword>
<evidence type="ECO:0000256" key="10">
    <source>
        <dbReference type="RuleBase" id="RU368065"/>
    </source>
</evidence>
<feature type="transmembrane region" description="Helical" evidence="10">
    <location>
        <begin position="155"/>
        <end position="174"/>
    </location>
</feature>
<keyword evidence="7 10" id="KW-0445">Lipid transport</keyword>
<evidence type="ECO:0000256" key="2">
    <source>
        <dbReference type="ARBA" id="ARBA00009187"/>
    </source>
</evidence>
<dbReference type="GO" id="GO:0032366">
    <property type="term" value="P:intracellular sterol transport"/>
    <property type="evidence" value="ECO:0007669"/>
    <property type="project" value="UniProtKB-UniRule"/>
</dbReference>
<protein>
    <recommendedName>
        <fullName evidence="10">Protein ARV</fullName>
    </recommendedName>
</protein>
<proteinExistence type="inferred from homology"/>
<keyword evidence="10" id="KW-0746">Sphingolipid metabolism</keyword>
<keyword evidence="6 10" id="KW-1133">Transmembrane helix</keyword>
<dbReference type="GO" id="GO:0097036">
    <property type="term" value="P:regulation of plasma membrane sterol distribution"/>
    <property type="evidence" value="ECO:0007669"/>
    <property type="project" value="UniProtKB-UniRule"/>
</dbReference>
<dbReference type="InterPro" id="IPR007290">
    <property type="entry name" value="Arv1"/>
</dbReference>
<evidence type="ECO:0000256" key="9">
    <source>
        <dbReference type="ARBA" id="ARBA00023136"/>
    </source>
</evidence>
<dbReference type="Pfam" id="PF04161">
    <property type="entry name" value="Arv1"/>
    <property type="match status" value="1"/>
</dbReference>
<name>A0A1Y2FGR9_PROLT</name>
<gene>
    <name evidence="11" type="ORF">BCR37DRAFT_398566</name>
</gene>
<evidence type="ECO:0000256" key="4">
    <source>
        <dbReference type="ARBA" id="ARBA00022692"/>
    </source>
</evidence>
<dbReference type="Proteomes" id="UP000193685">
    <property type="component" value="Unassembled WGS sequence"/>
</dbReference>
<keyword evidence="9 10" id="KW-0472">Membrane</keyword>
<comment type="similarity">
    <text evidence="2 10">Belongs to the ARV1 family.</text>
</comment>
<feature type="transmembrane region" description="Helical" evidence="10">
    <location>
        <begin position="115"/>
        <end position="143"/>
    </location>
</feature>
<evidence type="ECO:0000256" key="6">
    <source>
        <dbReference type="ARBA" id="ARBA00022989"/>
    </source>
</evidence>
<keyword evidence="5 10" id="KW-0256">Endoplasmic reticulum</keyword>
<accession>A0A1Y2FGR9</accession>
<evidence type="ECO:0000256" key="3">
    <source>
        <dbReference type="ARBA" id="ARBA00022448"/>
    </source>
</evidence>
<dbReference type="OMA" id="MLDMNVK"/>
<dbReference type="GO" id="GO:0006665">
    <property type="term" value="P:sphingolipid metabolic process"/>
    <property type="evidence" value="ECO:0007669"/>
    <property type="project" value="UniProtKB-UniRule"/>
</dbReference>
<sequence length="237" mass="26989">MRCIECGAAVDSLYTEYAKDNFRLTQCPRCLRFADKYVEFDYVILTIDTMLIKPQVYRHLLFNTLAREDDKLDPSTRRLGILLLLFEVYLTWFRVERTSLASTTTTNLLIDESLMVQYGYFFVYVLLSTLALHVAAISLARVLCNWRKPHMVSTALFLSSCVKLLPVLMVIWNYDSRTAEALVECAMVAYNIEALRILLECGVLTATVIAVLSTLVRLAACALLLRVTRLGSQPYFA</sequence>
<dbReference type="PANTHER" id="PTHR14467">
    <property type="entry name" value="ARV1"/>
    <property type="match status" value="1"/>
</dbReference>
<dbReference type="GO" id="GO:0000139">
    <property type="term" value="C:Golgi membrane"/>
    <property type="evidence" value="ECO:0007669"/>
    <property type="project" value="UniProtKB-SubCell"/>
</dbReference>
<evidence type="ECO:0000256" key="7">
    <source>
        <dbReference type="ARBA" id="ARBA00023055"/>
    </source>
</evidence>
<dbReference type="GO" id="GO:0005789">
    <property type="term" value="C:endoplasmic reticulum membrane"/>
    <property type="evidence" value="ECO:0007669"/>
    <property type="project" value="UniProtKB-SubCell"/>
</dbReference>
<keyword evidence="12" id="KW-1185">Reference proteome</keyword>
<keyword evidence="10" id="KW-0333">Golgi apparatus</keyword>
<dbReference type="STRING" id="56484.A0A1Y2FGR9"/>
<evidence type="ECO:0000313" key="11">
    <source>
        <dbReference type="EMBL" id="ORY82604.1"/>
    </source>
</evidence>
<reference evidence="11 12" key="1">
    <citation type="submission" date="2016-07" db="EMBL/GenBank/DDBJ databases">
        <title>Pervasive Adenine N6-methylation of Active Genes in Fungi.</title>
        <authorList>
            <consortium name="DOE Joint Genome Institute"/>
            <person name="Mondo S.J."/>
            <person name="Dannebaum R.O."/>
            <person name="Kuo R.C."/>
            <person name="Labutti K."/>
            <person name="Haridas S."/>
            <person name="Kuo A."/>
            <person name="Salamov A."/>
            <person name="Ahrendt S.R."/>
            <person name="Lipzen A."/>
            <person name="Sullivan W."/>
            <person name="Andreopoulos W.B."/>
            <person name="Clum A."/>
            <person name="Lindquist E."/>
            <person name="Daum C."/>
            <person name="Ramamoorthy G.K."/>
            <person name="Gryganskyi A."/>
            <person name="Culley D."/>
            <person name="Magnuson J.K."/>
            <person name="James T.Y."/>
            <person name="O'Malley M.A."/>
            <person name="Stajich J.E."/>
            <person name="Spatafora J.W."/>
            <person name="Visel A."/>
            <person name="Grigoriev I.V."/>
        </authorList>
    </citation>
    <scope>NUCLEOTIDE SEQUENCE [LARGE SCALE GENOMIC DNA]</scope>
    <source>
        <strain evidence="11 12">12-1054</strain>
    </source>
</reference>
<dbReference type="AlphaFoldDB" id="A0A1Y2FGR9"/>
<comment type="subcellular location">
    <subcellularLocation>
        <location evidence="1 10">Endoplasmic reticulum membrane</location>
        <topology evidence="1 10">Multi-pass membrane protein</topology>
    </subcellularLocation>
    <subcellularLocation>
        <location evidence="10">Golgi apparatus membrane</location>
        <topology evidence="10">Multi-pass membrane protein</topology>
    </subcellularLocation>
</comment>
<comment type="function">
    <text evidence="10">Regulates also the sphingolipid metabolism.</text>
</comment>
<comment type="caution">
    <text evidence="11">The sequence shown here is derived from an EMBL/GenBank/DDBJ whole genome shotgun (WGS) entry which is preliminary data.</text>
</comment>
<organism evidence="11 12">
    <name type="scientific">Protomyces lactucae-debilis</name>
    <dbReference type="NCBI Taxonomy" id="2754530"/>
    <lineage>
        <taxon>Eukaryota</taxon>
        <taxon>Fungi</taxon>
        <taxon>Dikarya</taxon>
        <taxon>Ascomycota</taxon>
        <taxon>Taphrinomycotina</taxon>
        <taxon>Taphrinomycetes</taxon>
        <taxon>Taphrinales</taxon>
        <taxon>Protomycetaceae</taxon>
        <taxon>Protomyces</taxon>
    </lineage>
</organism>